<keyword evidence="2" id="KW-1185">Reference proteome</keyword>
<gene>
    <name evidence="1" type="ORF">L596_013576</name>
</gene>
<dbReference type="EMBL" id="AZBU02000003">
    <property type="protein sequence ID" value="TKR89478.1"/>
    <property type="molecule type" value="Genomic_DNA"/>
</dbReference>
<evidence type="ECO:0000313" key="2">
    <source>
        <dbReference type="Proteomes" id="UP000298663"/>
    </source>
</evidence>
<name>A0A4U5P0M2_STECR</name>
<evidence type="ECO:0000313" key="1">
    <source>
        <dbReference type="EMBL" id="TKR89478.1"/>
    </source>
</evidence>
<organism evidence="1 2">
    <name type="scientific">Steinernema carpocapsae</name>
    <name type="common">Entomopathogenic nematode</name>
    <dbReference type="NCBI Taxonomy" id="34508"/>
    <lineage>
        <taxon>Eukaryota</taxon>
        <taxon>Metazoa</taxon>
        <taxon>Ecdysozoa</taxon>
        <taxon>Nematoda</taxon>
        <taxon>Chromadorea</taxon>
        <taxon>Rhabditida</taxon>
        <taxon>Tylenchina</taxon>
        <taxon>Panagrolaimomorpha</taxon>
        <taxon>Strongyloidoidea</taxon>
        <taxon>Steinernematidae</taxon>
        <taxon>Steinernema</taxon>
    </lineage>
</organism>
<dbReference type="Proteomes" id="UP000298663">
    <property type="component" value="Unassembled WGS sequence"/>
</dbReference>
<sequence>MCFLKLYVQKYQSQQNRTEVARHVKAVDAGSCYVNEEEGLFLNRILLLCQFFVLPSADNVPCNPISH</sequence>
<comment type="caution">
    <text evidence="1">The sequence shown here is derived from an EMBL/GenBank/DDBJ whole genome shotgun (WGS) entry which is preliminary data.</text>
</comment>
<reference evidence="1 2" key="1">
    <citation type="journal article" date="2015" name="Genome Biol.">
        <title>Comparative genomics of Steinernema reveals deeply conserved gene regulatory networks.</title>
        <authorList>
            <person name="Dillman A.R."/>
            <person name="Macchietto M."/>
            <person name="Porter C.F."/>
            <person name="Rogers A."/>
            <person name="Williams B."/>
            <person name="Antoshechkin I."/>
            <person name="Lee M.M."/>
            <person name="Goodwin Z."/>
            <person name="Lu X."/>
            <person name="Lewis E.E."/>
            <person name="Goodrich-Blair H."/>
            <person name="Stock S.P."/>
            <person name="Adams B.J."/>
            <person name="Sternberg P.W."/>
            <person name="Mortazavi A."/>
        </authorList>
    </citation>
    <scope>NUCLEOTIDE SEQUENCE [LARGE SCALE GENOMIC DNA]</scope>
    <source>
        <strain evidence="1 2">ALL</strain>
    </source>
</reference>
<accession>A0A4U5P0M2</accession>
<proteinExistence type="predicted"/>
<reference evidence="1 2" key="2">
    <citation type="journal article" date="2019" name="G3 (Bethesda)">
        <title>Hybrid Assembly of the Genome of the Entomopathogenic Nematode Steinernema carpocapsae Identifies the X-Chromosome.</title>
        <authorList>
            <person name="Serra L."/>
            <person name="Macchietto M."/>
            <person name="Macias-Munoz A."/>
            <person name="McGill C.J."/>
            <person name="Rodriguez I.M."/>
            <person name="Rodriguez B."/>
            <person name="Murad R."/>
            <person name="Mortazavi A."/>
        </authorList>
    </citation>
    <scope>NUCLEOTIDE SEQUENCE [LARGE SCALE GENOMIC DNA]</scope>
    <source>
        <strain evidence="1 2">ALL</strain>
    </source>
</reference>
<protein>
    <submittedName>
        <fullName evidence="1">Uncharacterized protein</fullName>
    </submittedName>
</protein>
<dbReference type="AlphaFoldDB" id="A0A4U5P0M2"/>